<reference evidence="1" key="1">
    <citation type="journal article" date="2020" name="Stud. Mycol.">
        <title>101 Dothideomycetes genomes: a test case for predicting lifestyles and emergence of pathogens.</title>
        <authorList>
            <person name="Haridas S."/>
            <person name="Albert R."/>
            <person name="Binder M."/>
            <person name="Bloem J."/>
            <person name="Labutti K."/>
            <person name="Salamov A."/>
            <person name="Andreopoulos B."/>
            <person name="Baker S."/>
            <person name="Barry K."/>
            <person name="Bills G."/>
            <person name="Bluhm B."/>
            <person name="Cannon C."/>
            <person name="Castanera R."/>
            <person name="Culley D."/>
            <person name="Daum C."/>
            <person name="Ezra D."/>
            <person name="Gonzalez J."/>
            <person name="Henrissat B."/>
            <person name="Kuo A."/>
            <person name="Liang C."/>
            <person name="Lipzen A."/>
            <person name="Lutzoni F."/>
            <person name="Magnuson J."/>
            <person name="Mondo S."/>
            <person name="Nolan M."/>
            <person name="Ohm R."/>
            <person name="Pangilinan J."/>
            <person name="Park H.-J."/>
            <person name="Ramirez L."/>
            <person name="Alfaro M."/>
            <person name="Sun H."/>
            <person name="Tritt A."/>
            <person name="Yoshinaga Y."/>
            <person name="Zwiers L.-H."/>
            <person name="Turgeon B."/>
            <person name="Goodwin S."/>
            <person name="Spatafora J."/>
            <person name="Crous P."/>
            <person name="Grigoriev I."/>
        </authorList>
    </citation>
    <scope>NUCLEOTIDE SEQUENCE</scope>
    <source>
        <strain evidence="1">CBS 525.71</strain>
    </source>
</reference>
<evidence type="ECO:0000313" key="2">
    <source>
        <dbReference type="Proteomes" id="UP000799754"/>
    </source>
</evidence>
<protein>
    <submittedName>
        <fullName evidence="1">Protein prenylyltransferase</fullName>
    </submittedName>
</protein>
<accession>A0ACB6RVJ2</accession>
<comment type="caution">
    <text evidence="1">The sequence shown here is derived from an EMBL/GenBank/DDBJ whole genome shotgun (WGS) entry which is preliminary data.</text>
</comment>
<dbReference type="Proteomes" id="UP000799754">
    <property type="component" value="Unassembled WGS sequence"/>
</dbReference>
<name>A0ACB6RVJ2_9PLEO</name>
<sequence>MAHSNLSAVEQQQHVYESLCRYFDEHENEVIEIEILPPAIKPPDGVLMQDGSSLGIPKKVLALAFLAARQAFFDNKDNSRTDPKALQATKVILLFDPEHITAANFRKRRLLALRDAVDMLVYQKTLLSELCFLDSILTSPLHRQTKSPTLWYHRSWLLRLIAPLELKSASGKRIATIISAALDSVCKSGERHPGNYYAWQYARRLVIALGRVAAEVDAPFPFDWVVSAFSDRVCTWCFKNPSDISGWSFLLFLLARLDPVDERDEIVEKVLQYATKVRSKNESLWVFVRNALAHPTLLEDREALIETLEERLEDAKATDQDSTYSQYMKQSLHWIPIPGKPKSRP</sequence>
<keyword evidence="2" id="KW-1185">Reference proteome</keyword>
<gene>
    <name evidence="1" type="ORF">BU25DRAFT_460173</name>
</gene>
<proteinExistence type="predicted"/>
<dbReference type="EMBL" id="MU006725">
    <property type="protein sequence ID" value="KAF2625435.1"/>
    <property type="molecule type" value="Genomic_DNA"/>
</dbReference>
<evidence type="ECO:0000313" key="1">
    <source>
        <dbReference type="EMBL" id="KAF2625435.1"/>
    </source>
</evidence>
<organism evidence="1 2">
    <name type="scientific">Macroventuria anomochaeta</name>
    <dbReference type="NCBI Taxonomy" id="301207"/>
    <lineage>
        <taxon>Eukaryota</taxon>
        <taxon>Fungi</taxon>
        <taxon>Dikarya</taxon>
        <taxon>Ascomycota</taxon>
        <taxon>Pezizomycotina</taxon>
        <taxon>Dothideomycetes</taxon>
        <taxon>Pleosporomycetidae</taxon>
        <taxon>Pleosporales</taxon>
        <taxon>Pleosporineae</taxon>
        <taxon>Didymellaceae</taxon>
        <taxon>Macroventuria</taxon>
    </lineage>
</organism>